<dbReference type="EMBL" id="JAGSMN010001304">
    <property type="protein sequence ID" value="MBR7678253.1"/>
    <property type="molecule type" value="Genomic_DNA"/>
</dbReference>
<protein>
    <submittedName>
        <fullName evidence="2">DUF397 domain-containing protein</fullName>
    </submittedName>
</protein>
<accession>A0A8T4J5C3</accession>
<proteinExistence type="predicted"/>
<name>A0A8T4J5C3_9ACTN</name>
<dbReference type="AlphaFoldDB" id="A0A8T4J5C3"/>
<organism evidence="2 3">
    <name type="scientific">Streptomyces daliensis</name>
    <dbReference type="NCBI Taxonomy" id="299421"/>
    <lineage>
        <taxon>Bacteria</taxon>
        <taxon>Bacillati</taxon>
        <taxon>Actinomycetota</taxon>
        <taxon>Actinomycetes</taxon>
        <taxon>Kitasatosporales</taxon>
        <taxon>Streptomycetaceae</taxon>
        <taxon>Streptomyces</taxon>
    </lineage>
</organism>
<gene>
    <name evidence="2" type="ORF">KDA82_35825</name>
</gene>
<evidence type="ECO:0000259" key="1">
    <source>
        <dbReference type="Pfam" id="PF04149"/>
    </source>
</evidence>
<dbReference type="Proteomes" id="UP000675554">
    <property type="component" value="Unassembled WGS sequence"/>
</dbReference>
<evidence type="ECO:0000313" key="2">
    <source>
        <dbReference type="EMBL" id="MBR7678253.1"/>
    </source>
</evidence>
<comment type="caution">
    <text evidence="2">The sequence shown here is derived from an EMBL/GenBank/DDBJ whole genome shotgun (WGS) entry which is preliminary data.</text>
</comment>
<sequence>MKVNTVDIQWRKSSFSEQPEGNCLELASHNGDILVRESDEPDRVVRTTPAKLRAFLDGAKAGEFDDLI</sequence>
<dbReference type="InterPro" id="IPR007278">
    <property type="entry name" value="DUF397"/>
</dbReference>
<dbReference type="Pfam" id="PF04149">
    <property type="entry name" value="DUF397"/>
    <property type="match status" value="1"/>
</dbReference>
<feature type="domain" description="DUF397" evidence="1">
    <location>
        <begin position="9"/>
        <end position="60"/>
    </location>
</feature>
<evidence type="ECO:0000313" key="3">
    <source>
        <dbReference type="Proteomes" id="UP000675554"/>
    </source>
</evidence>
<reference evidence="2" key="1">
    <citation type="submission" date="2021-04" db="EMBL/GenBank/DDBJ databases">
        <title>Sequencing of actinobacteria type strains.</title>
        <authorList>
            <person name="Nguyen G.-S."/>
            <person name="Wentzel A."/>
        </authorList>
    </citation>
    <scope>NUCLEOTIDE SEQUENCE</scope>
    <source>
        <strain evidence="2">DSM 42095</strain>
    </source>
</reference>
<keyword evidence="3" id="KW-1185">Reference proteome</keyword>